<dbReference type="Gene3D" id="3.40.50.300">
    <property type="entry name" value="P-loop containing nucleotide triphosphate hydrolases"/>
    <property type="match status" value="1"/>
</dbReference>
<gene>
    <name evidence="9" type="ORF">BSTOLATCC_MIC14467</name>
</gene>
<dbReference type="GO" id="GO:0008023">
    <property type="term" value="C:transcription elongation factor complex"/>
    <property type="evidence" value="ECO:0007669"/>
    <property type="project" value="TreeGrafter"/>
</dbReference>
<evidence type="ECO:0000256" key="5">
    <source>
        <dbReference type="ARBA" id="ARBA00020265"/>
    </source>
</evidence>
<proteinExistence type="inferred from homology"/>
<dbReference type="GO" id="GO:0033588">
    <property type="term" value="C:elongator holoenzyme complex"/>
    <property type="evidence" value="ECO:0007669"/>
    <property type="project" value="InterPro"/>
</dbReference>
<dbReference type="PANTHER" id="PTHR12896">
    <property type="entry name" value="PAX6 NEIGHBOR PROTEIN PAXNEB"/>
    <property type="match status" value="1"/>
</dbReference>
<dbReference type="Pfam" id="PF05625">
    <property type="entry name" value="PAXNEB"/>
    <property type="match status" value="1"/>
</dbReference>
<evidence type="ECO:0000256" key="8">
    <source>
        <dbReference type="ARBA" id="ARBA00023242"/>
    </source>
</evidence>
<sequence length="279" mass="31345">MKRSFGRNREGLPKVMRSGIPTLDLLFQGGYPMGSLCLIEEDPRNNDALNISRCFLGEGCVSDEKLFIYGENLTENLIPDIRRIGDGEHKSSSVQWRYETFSNTSLISEPYCIDLASTASNQRNAVFGVLSPSIDDSYKNLWNTIRQDILSHENANAGRVLILSMLGSSWPKLSYSDIYQFLNSLKTLLRTINGVCMITMPTNTLNANLLNLVYSSCDIILSCESVEGKKSSMLRIKKAPRVLGNINYETIPLRIRDDKCTIAIEQLTAKKHKLHQENA</sequence>
<dbReference type="PANTHER" id="PTHR12896:SF1">
    <property type="entry name" value="ELONGATOR COMPLEX PROTEIN 4"/>
    <property type="match status" value="1"/>
</dbReference>
<evidence type="ECO:0000256" key="2">
    <source>
        <dbReference type="ARBA" id="ARBA00004496"/>
    </source>
</evidence>
<comment type="subcellular location">
    <subcellularLocation>
        <location evidence="2">Cytoplasm</location>
    </subcellularLocation>
    <subcellularLocation>
        <location evidence="1">Nucleus</location>
    </subcellularLocation>
</comment>
<keyword evidence="8" id="KW-0539">Nucleus</keyword>
<evidence type="ECO:0000313" key="10">
    <source>
        <dbReference type="Proteomes" id="UP001162131"/>
    </source>
</evidence>
<keyword evidence="10" id="KW-1185">Reference proteome</keyword>
<evidence type="ECO:0000256" key="3">
    <source>
        <dbReference type="ARBA" id="ARBA00005043"/>
    </source>
</evidence>
<name>A0AAU9IRG5_9CILI</name>
<dbReference type="EMBL" id="CAJZBQ010000014">
    <property type="protein sequence ID" value="CAG9315717.1"/>
    <property type="molecule type" value="Genomic_DNA"/>
</dbReference>
<dbReference type="GO" id="GO:0005737">
    <property type="term" value="C:cytoplasm"/>
    <property type="evidence" value="ECO:0007669"/>
    <property type="project" value="UniProtKB-SubCell"/>
</dbReference>
<protein>
    <recommendedName>
        <fullName evidence="5">Elongator complex protein 4</fullName>
    </recommendedName>
</protein>
<evidence type="ECO:0000256" key="4">
    <source>
        <dbReference type="ARBA" id="ARBA00007573"/>
    </source>
</evidence>
<reference evidence="9" key="1">
    <citation type="submission" date="2021-09" db="EMBL/GenBank/DDBJ databases">
        <authorList>
            <consortium name="AG Swart"/>
            <person name="Singh M."/>
            <person name="Singh A."/>
            <person name="Seah K."/>
            <person name="Emmerich C."/>
        </authorList>
    </citation>
    <scope>NUCLEOTIDE SEQUENCE</scope>
    <source>
        <strain evidence="9">ATCC30299</strain>
    </source>
</reference>
<comment type="similarity">
    <text evidence="4">Belongs to the ELP4 family.</text>
</comment>
<dbReference type="InterPro" id="IPR027417">
    <property type="entry name" value="P-loop_NTPase"/>
</dbReference>
<comment type="pathway">
    <text evidence="3">tRNA modification; 5-methoxycarbonylmethyl-2-thiouridine-tRNA biosynthesis.</text>
</comment>
<dbReference type="AlphaFoldDB" id="A0AAU9IRG5"/>
<dbReference type="GO" id="GO:0002098">
    <property type="term" value="P:tRNA wobble uridine modification"/>
    <property type="evidence" value="ECO:0007669"/>
    <property type="project" value="InterPro"/>
</dbReference>
<dbReference type="InterPro" id="IPR008728">
    <property type="entry name" value="Elongator_complex_protein_4"/>
</dbReference>
<evidence type="ECO:0000256" key="7">
    <source>
        <dbReference type="ARBA" id="ARBA00022694"/>
    </source>
</evidence>
<accession>A0AAU9IRG5</accession>
<organism evidence="9 10">
    <name type="scientific">Blepharisma stoltei</name>
    <dbReference type="NCBI Taxonomy" id="1481888"/>
    <lineage>
        <taxon>Eukaryota</taxon>
        <taxon>Sar</taxon>
        <taxon>Alveolata</taxon>
        <taxon>Ciliophora</taxon>
        <taxon>Postciliodesmatophora</taxon>
        <taxon>Heterotrichea</taxon>
        <taxon>Heterotrichida</taxon>
        <taxon>Blepharismidae</taxon>
        <taxon>Blepharisma</taxon>
    </lineage>
</organism>
<evidence type="ECO:0000256" key="6">
    <source>
        <dbReference type="ARBA" id="ARBA00022490"/>
    </source>
</evidence>
<comment type="caution">
    <text evidence="9">The sequence shown here is derived from an EMBL/GenBank/DDBJ whole genome shotgun (WGS) entry which is preliminary data.</text>
</comment>
<keyword evidence="6" id="KW-0963">Cytoplasm</keyword>
<evidence type="ECO:0000313" key="9">
    <source>
        <dbReference type="EMBL" id="CAG9315717.1"/>
    </source>
</evidence>
<keyword evidence="7" id="KW-0819">tRNA processing</keyword>
<dbReference type="Proteomes" id="UP001162131">
    <property type="component" value="Unassembled WGS sequence"/>
</dbReference>
<evidence type="ECO:0000256" key="1">
    <source>
        <dbReference type="ARBA" id="ARBA00004123"/>
    </source>
</evidence>